<evidence type="ECO:0000313" key="3">
    <source>
        <dbReference type="Proteomes" id="UP000297280"/>
    </source>
</evidence>
<keyword evidence="3" id="KW-1185">Reference proteome</keyword>
<protein>
    <submittedName>
        <fullName evidence="2">Uncharacterized protein</fullName>
    </submittedName>
</protein>
<dbReference type="EMBL" id="PQXO01000767">
    <property type="protein sequence ID" value="TGO82727.1"/>
    <property type="molecule type" value="Genomic_DNA"/>
</dbReference>
<feature type="compositionally biased region" description="Basic and acidic residues" evidence="1">
    <location>
        <begin position="64"/>
        <end position="76"/>
    </location>
</feature>
<feature type="compositionally biased region" description="Basic and acidic residues" evidence="1">
    <location>
        <begin position="98"/>
        <end position="111"/>
    </location>
</feature>
<feature type="region of interest" description="Disordered" evidence="1">
    <location>
        <begin position="64"/>
        <end position="111"/>
    </location>
</feature>
<evidence type="ECO:0000313" key="2">
    <source>
        <dbReference type="EMBL" id="TGO82727.1"/>
    </source>
</evidence>
<name>A0A4Z1K9P3_9HELO</name>
<organism evidence="2 3">
    <name type="scientific">Botrytis porri</name>
    <dbReference type="NCBI Taxonomy" id="87229"/>
    <lineage>
        <taxon>Eukaryota</taxon>
        <taxon>Fungi</taxon>
        <taxon>Dikarya</taxon>
        <taxon>Ascomycota</taxon>
        <taxon>Pezizomycotina</taxon>
        <taxon>Leotiomycetes</taxon>
        <taxon>Helotiales</taxon>
        <taxon>Sclerotiniaceae</taxon>
        <taxon>Botrytis</taxon>
    </lineage>
</organism>
<sequence>MPPQPMEHKLMIMMAAMSQFSSNEKDVFPVPNYTILAEQLGLPSYASAQGVWKRLTDELKEGAKGDLKIRDPEADKKKKVTVQQNEEESPSMPANARPENEPLRQEANRKQELPGRRVVWWKIKAGTRTTRLESAHGNKQWKTTENEGVGELHRWSDFLGKDPRY</sequence>
<dbReference type="Proteomes" id="UP000297280">
    <property type="component" value="Unassembled WGS sequence"/>
</dbReference>
<comment type="caution">
    <text evidence="2">The sequence shown here is derived from an EMBL/GenBank/DDBJ whole genome shotgun (WGS) entry which is preliminary data.</text>
</comment>
<evidence type="ECO:0000256" key="1">
    <source>
        <dbReference type="SAM" id="MobiDB-lite"/>
    </source>
</evidence>
<dbReference type="AlphaFoldDB" id="A0A4Z1K9P3"/>
<reference evidence="2 3" key="1">
    <citation type="submission" date="2017-12" db="EMBL/GenBank/DDBJ databases">
        <title>Comparative genomics of Botrytis spp.</title>
        <authorList>
            <person name="Valero-Jimenez C.A."/>
            <person name="Tapia P."/>
            <person name="Veloso J."/>
            <person name="Silva-Moreno E."/>
            <person name="Staats M."/>
            <person name="Valdes J.H."/>
            <person name="Van Kan J.A.L."/>
        </authorList>
    </citation>
    <scope>NUCLEOTIDE SEQUENCE [LARGE SCALE GENOMIC DNA]</scope>
    <source>
        <strain evidence="2 3">MUCL3349</strain>
    </source>
</reference>
<gene>
    <name evidence="2" type="ORF">BPOR_0770g00060</name>
</gene>
<accession>A0A4Z1K9P3</accession>
<proteinExistence type="predicted"/>